<keyword evidence="1" id="KW-0732">Signal</keyword>
<sequence length="86" mass="10015">PPAKPILHLNKVMLTIWQPAAGLIHYSYQNPDESVTTRKCIQEVDEMYLKLQHTYVWSIEKDQKFPTKKFRLCLTNDVGEIDRAGL</sequence>
<proteinExistence type="predicted"/>
<feature type="signal peptide" evidence="1">
    <location>
        <begin position="1"/>
        <end position="22"/>
    </location>
</feature>
<keyword evidence="3" id="KW-1185">Reference proteome</keyword>
<feature type="chain" id="PRO_5002164293" evidence="1">
    <location>
        <begin position="23"/>
        <end position="86"/>
    </location>
</feature>
<dbReference type="OrthoDB" id="616263at2759"/>
<gene>
    <name evidence="2" type="ORF">ANCDUO_07297</name>
</gene>
<feature type="non-terminal residue" evidence="2">
    <location>
        <position position="1"/>
    </location>
</feature>
<dbReference type="Pfam" id="PF01359">
    <property type="entry name" value="Transposase_1"/>
    <property type="match status" value="1"/>
</dbReference>
<name>A0A0C2DIV9_9BILA</name>
<organism evidence="2 3">
    <name type="scientific">Ancylostoma duodenale</name>
    <dbReference type="NCBI Taxonomy" id="51022"/>
    <lineage>
        <taxon>Eukaryota</taxon>
        <taxon>Metazoa</taxon>
        <taxon>Ecdysozoa</taxon>
        <taxon>Nematoda</taxon>
        <taxon>Chromadorea</taxon>
        <taxon>Rhabditida</taxon>
        <taxon>Rhabditina</taxon>
        <taxon>Rhabditomorpha</taxon>
        <taxon>Strongyloidea</taxon>
        <taxon>Ancylostomatidae</taxon>
        <taxon>Ancylostomatinae</taxon>
        <taxon>Ancylostoma</taxon>
    </lineage>
</organism>
<dbReference type="InterPro" id="IPR001888">
    <property type="entry name" value="Transposase_1"/>
</dbReference>
<accession>A0A0C2DIV9</accession>
<dbReference type="AlphaFoldDB" id="A0A0C2DIV9"/>
<evidence type="ECO:0000313" key="2">
    <source>
        <dbReference type="EMBL" id="KIH62417.1"/>
    </source>
</evidence>
<evidence type="ECO:0000313" key="3">
    <source>
        <dbReference type="Proteomes" id="UP000054047"/>
    </source>
</evidence>
<protein>
    <submittedName>
        <fullName evidence="2">Uncharacterized protein</fullName>
    </submittedName>
</protein>
<dbReference type="Proteomes" id="UP000054047">
    <property type="component" value="Unassembled WGS sequence"/>
</dbReference>
<dbReference type="EMBL" id="KN729319">
    <property type="protein sequence ID" value="KIH62417.1"/>
    <property type="molecule type" value="Genomic_DNA"/>
</dbReference>
<reference evidence="2 3" key="1">
    <citation type="submission" date="2013-12" db="EMBL/GenBank/DDBJ databases">
        <title>Draft genome of the parsitic nematode Ancylostoma duodenale.</title>
        <authorList>
            <person name="Mitreva M."/>
        </authorList>
    </citation>
    <scope>NUCLEOTIDE SEQUENCE [LARGE SCALE GENOMIC DNA]</scope>
    <source>
        <strain evidence="2 3">Zhejiang</strain>
    </source>
</reference>
<evidence type="ECO:0000256" key="1">
    <source>
        <dbReference type="SAM" id="SignalP"/>
    </source>
</evidence>